<feature type="compositionally biased region" description="Low complexity" evidence="1">
    <location>
        <begin position="1"/>
        <end position="15"/>
    </location>
</feature>
<keyword evidence="3" id="KW-1185">Reference proteome</keyword>
<dbReference type="Proteomes" id="UP001596443">
    <property type="component" value="Unassembled WGS sequence"/>
</dbReference>
<dbReference type="RefSeq" id="WP_284063589.1">
    <property type="nucleotide sequence ID" value="NZ_CP126159.1"/>
</dbReference>
<feature type="region of interest" description="Disordered" evidence="1">
    <location>
        <begin position="44"/>
        <end position="74"/>
    </location>
</feature>
<evidence type="ECO:0000313" key="2">
    <source>
        <dbReference type="EMBL" id="MFC6784769.1"/>
    </source>
</evidence>
<proteinExistence type="predicted"/>
<feature type="region of interest" description="Disordered" evidence="1">
    <location>
        <begin position="1"/>
        <end position="25"/>
    </location>
</feature>
<name>A0ABD5TAS5_9EURY</name>
<evidence type="ECO:0000313" key="3">
    <source>
        <dbReference type="Proteomes" id="UP001596443"/>
    </source>
</evidence>
<feature type="compositionally biased region" description="Basic and acidic residues" evidence="1">
    <location>
        <begin position="60"/>
        <end position="74"/>
    </location>
</feature>
<gene>
    <name evidence="2" type="ORF">ACFQFD_01805</name>
</gene>
<sequence>MSADSPDGDPPMDSSGENRYGHLSIADDSVIIYDRDRVDAWIQSTVAHEVPPQEPTPEPYHVDSGNRGDETGGD</sequence>
<reference evidence="2 3" key="1">
    <citation type="journal article" date="2019" name="Int. J. Syst. Evol. Microbiol.">
        <title>The Global Catalogue of Microorganisms (GCM) 10K type strain sequencing project: providing services to taxonomists for standard genome sequencing and annotation.</title>
        <authorList>
            <consortium name="The Broad Institute Genomics Platform"/>
            <consortium name="The Broad Institute Genome Sequencing Center for Infectious Disease"/>
            <person name="Wu L."/>
            <person name="Ma J."/>
        </authorList>
    </citation>
    <scope>NUCLEOTIDE SEQUENCE [LARGE SCALE GENOMIC DNA]</scope>
    <source>
        <strain evidence="2 3">SYNS20</strain>
    </source>
</reference>
<protein>
    <submittedName>
        <fullName evidence="2">Uncharacterized protein</fullName>
    </submittedName>
</protein>
<dbReference type="AlphaFoldDB" id="A0ABD5TAS5"/>
<evidence type="ECO:0000256" key="1">
    <source>
        <dbReference type="SAM" id="MobiDB-lite"/>
    </source>
</evidence>
<dbReference type="GeneID" id="81211487"/>
<organism evidence="2 3">
    <name type="scientific">Halobaculum halobium</name>
    <dbReference type="NCBI Taxonomy" id="3032281"/>
    <lineage>
        <taxon>Archaea</taxon>
        <taxon>Methanobacteriati</taxon>
        <taxon>Methanobacteriota</taxon>
        <taxon>Stenosarchaea group</taxon>
        <taxon>Halobacteria</taxon>
        <taxon>Halobacteriales</taxon>
        <taxon>Haloferacaceae</taxon>
        <taxon>Halobaculum</taxon>
    </lineage>
</organism>
<accession>A0ABD5TAS5</accession>
<dbReference type="EMBL" id="JBHSWX010000001">
    <property type="protein sequence ID" value="MFC6784769.1"/>
    <property type="molecule type" value="Genomic_DNA"/>
</dbReference>
<comment type="caution">
    <text evidence="2">The sequence shown here is derived from an EMBL/GenBank/DDBJ whole genome shotgun (WGS) entry which is preliminary data.</text>
</comment>